<dbReference type="SUPFAM" id="SSF55073">
    <property type="entry name" value="Nucleotide cyclase"/>
    <property type="match status" value="1"/>
</dbReference>
<reference evidence="4 5" key="1">
    <citation type="submission" date="2020-08" db="EMBL/GenBank/DDBJ databases">
        <title>Sequencing the genomes of 1000 actinobacteria strains.</title>
        <authorList>
            <person name="Klenk H.-P."/>
        </authorList>
    </citation>
    <scope>NUCLEOTIDE SEQUENCE [LARGE SCALE GENOMIC DNA]</scope>
    <source>
        <strain evidence="4 5">DSM 45518</strain>
    </source>
</reference>
<dbReference type="InterPro" id="IPR029787">
    <property type="entry name" value="Nucleotide_cyclase"/>
</dbReference>
<dbReference type="EMBL" id="JACHMF010000001">
    <property type="protein sequence ID" value="MBB4691244.1"/>
    <property type="molecule type" value="Genomic_DNA"/>
</dbReference>
<evidence type="ECO:0000313" key="5">
    <source>
        <dbReference type="Proteomes" id="UP000542742"/>
    </source>
</evidence>
<feature type="transmembrane region" description="Helical" evidence="2">
    <location>
        <begin position="76"/>
        <end position="97"/>
    </location>
</feature>
<keyword evidence="2" id="KW-0472">Membrane</keyword>
<dbReference type="PANTHER" id="PTHR44757:SF2">
    <property type="entry name" value="BIOFILM ARCHITECTURE MAINTENANCE PROTEIN MBAA"/>
    <property type="match status" value="1"/>
</dbReference>
<feature type="transmembrane region" description="Helical" evidence="2">
    <location>
        <begin position="269"/>
        <end position="290"/>
    </location>
</feature>
<feature type="transmembrane region" description="Helical" evidence="2">
    <location>
        <begin position="109"/>
        <end position="128"/>
    </location>
</feature>
<feature type="transmembrane region" description="Helical" evidence="2">
    <location>
        <begin position="204"/>
        <end position="223"/>
    </location>
</feature>
<feature type="transmembrane region" description="Helical" evidence="2">
    <location>
        <begin position="229"/>
        <end position="248"/>
    </location>
</feature>
<dbReference type="RefSeq" id="WP_239092420.1">
    <property type="nucleotide sequence ID" value="NZ_BOMC01000006.1"/>
</dbReference>
<feature type="domain" description="GGDEF" evidence="3">
    <location>
        <begin position="372"/>
        <end position="503"/>
    </location>
</feature>
<evidence type="ECO:0000256" key="1">
    <source>
        <dbReference type="SAM" id="Coils"/>
    </source>
</evidence>
<dbReference type="SMART" id="SM00267">
    <property type="entry name" value="GGDEF"/>
    <property type="match status" value="1"/>
</dbReference>
<feature type="transmembrane region" description="Helical" evidence="2">
    <location>
        <begin position="296"/>
        <end position="316"/>
    </location>
</feature>
<accession>A0A7W7CME9</accession>
<dbReference type="AlphaFoldDB" id="A0A7W7CME9"/>
<dbReference type="Pfam" id="PF00990">
    <property type="entry name" value="GGDEF"/>
    <property type="match status" value="1"/>
</dbReference>
<feature type="transmembrane region" description="Helical" evidence="2">
    <location>
        <begin position="16"/>
        <end position="38"/>
    </location>
</feature>
<name>A0A7W7CME9_9ACTN</name>
<gene>
    <name evidence="4" type="ORF">BKA14_001392</name>
</gene>
<dbReference type="Proteomes" id="UP000542742">
    <property type="component" value="Unassembled WGS sequence"/>
</dbReference>
<dbReference type="InterPro" id="IPR000160">
    <property type="entry name" value="GGDEF_dom"/>
</dbReference>
<keyword evidence="2" id="KW-0812">Transmembrane</keyword>
<evidence type="ECO:0000313" key="4">
    <source>
        <dbReference type="EMBL" id="MBB4691244.1"/>
    </source>
</evidence>
<feature type="coiled-coil region" evidence="1">
    <location>
        <begin position="321"/>
        <end position="348"/>
    </location>
</feature>
<organism evidence="4 5">
    <name type="scientific">Paractinoplanes abujensis</name>
    <dbReference type="NCBI Taxonomy" id="882441"/>
    <lineage>
        <taxon>Bacteria</taxon>
        <taxon>Bacillati</taxon>
        <taxon>Actinomycetota</taxon>
        <taxon>Actinomycetes</taxon>
        <taxon>Micromonosporales</taxon>
        <taxon>Micromonosporaceae</taxon>
        <taxon>Paractinoplanes</taxon>
    </lineage>
</organism>
<comment type="caution">
    <text evidence="4">The sequence shown here is derived from an EMBL/GenBank/DDBJ whole genome shotgun (WGS) entry which is preliminary data.</text>
</comment>
<sequence>MKQHRSGLVALRRDPVILAAALWALAGSVALFALTGQANRQVQVFWLLQAPMDVLMAYTSWRVLRLTTGPARRFWAVLAGAAALFTVGDTTQVVIALRGHDQWSTVGGTTQSALFALGVVGLIVVMLLHPMPGRTGREKVAFWLDATTVLIGGAVVAWCFAVGPDSQGDVVSILASGAVILTSGFAAVKLVLSGNAPMHRVAATPMVVSAAVNTLGFFLAPGADGPMPAYVYVVRFLPSMLLLLGPRLQEIVARETDAAVFAARRRKPYSLLPYGSIAVAFVAVLVVLPAGPDPRLWGAITGLGLIFVLVVCRQLAAFRDNTRLIEQLDATLAELREHETRLRRQAQTDGLTGLTNRTHFYDEVGQSLARPEPTTVLLIDLDGFKAVNDTLGHAAGDALLVGVGEKLRAAVRAGDLVARLGGDEFAVLLHDCAGPDAAPTAERILRELGVAVPFEDTAVCANASIGIACAAPGDDTSSLLRRADLAMYSAKHDGKGRWKLHTLATAST</sequence>
<dbReference type="InterPro" id="IPR052155">
    <property type="entry name" value="Biofilm_reg_signaling"/>
</dbReference>
<keyword evidence="1" id="KW-0175">Coiled coil</keyword>
<protein>
    <submittedName>
        <fullName evidence="4">Diguanylate cyclase (GGDEF)-like protein</fullName>
    </submittedName>
</protein>
<keyword evidence="2" id="KW-1133">Transmembrane helix</keyword>
<evidence type="ECO:0000256" key="2">
    <source>
        <dbReference type="SAM" id="Phobius"/>
    </source>
</evidence>
<dbReference type="InterPro" id="IPR043128">
    <property type="entry name" value="Rev_trsase/Diguanyl_cyclase"/>
</dbReference>
<dbReference type="NCBIfam" id="TIGR00254">
    <property type="entry name" value="GGDEF"/>
    <property type="match status" value="1"/>
</dbReference>
<dbReference type="PANTHER" id="PTHR44757">
    <property type="entry name" value="DIGUANYLATE CYCLASE DGCP"/>
    <property type="match status" value="1"/>
</dbReference>
<feature type="transmembrane region" description="Helical" evidence="2">
    <location>
        <begin position="140"/>
        <end position="164"/>
    </location>
</feature>
<dbReference type="Gene3D" id="3.30.70.270">
    <property type="match status" value="1"/>
</dbReference>
<proteinExistence type="predicted"/>
<dbReference type="PROSITE" id="PS50887">
    <property type="entry name" value="GGDEF"/>
    <property type="match status" value="1"/>
</dbReference>
<keyword evidence="5" id="KW-1185">Reference proteome</keyword>
<feature type="transmembrane region" description="Helical" evidence="2">
    <location>
        <begin position="170"/>
        <end position="192"/>
    </location>
</feature>
<evidence type="ECO:0000259" key="3">
    <source>
        <dbReference type="PROSITE" id="PS50887"/>
    </source>
</evidence>
<dbReference type="CDD" id="cd01949">
    <property type="entry name" value="GGDEF"/>
    <property type="match status" value="1"/>
</dbReference>